<keyword evidence="5 7" id="KW-1133">Transmembrane helix</keyword>
<feature type="transmembrane region" description="Helical" evidence="7">
    <location>
        <begin position="118"/>
        <end position="139"/>
    </location>
</feature>
<dbReference type="CDD" id="cd17321">
    <property type="entry name" value="MFS_MMR_MDR_like"/>
    <property type="match status" value="1"/>
</dbReference>
<keyword evidence="6 7" id="KW-0472">Membrane</keyword>
<dbReference type="SUPFAM" id="SSF103473">
    <property type="entry name" value="MFS general substrate transporter"/>
    <property type="match status" value="1"/>
</dbReference>
<dbReference type="AlphaFoldDB" id="L7LDY6"/>
<name>L7LDY6_9ACTN</name>
<feature type="transmembrane region" description="Helical" evidence="7">
    <location>
        <begin position="247"/>
        <end position="265"/>
    </location>
</feature>
<evidence type="ECO:0000256" key="4">
    <source>
        <dbReference type="ARBA" id="ARBA00022692"/>
    </source>
</evidence>
<feature type="domain" description="Major facilitator superfamily (MFS) profile" evidence="8">
    <location>
        <begin position="27"/>
        <end position="506"/>
    </location>
</feature>
<dbReference type="STRING" id="1121927.GOHSU_36_00060"/>
<evidence type="ECO:0000259" key="8">
    <source>
        <dbReference type="PROSITE" id="PS50850"/>
    </source>
</evidence>
<dbReference type="Pfam" id="PF07690">
    <property type="entry name" value="MFS_1"/>
    <property type="match status" value="1"/>
</dbReference>
<feature type="transmembrane region" description="Helical" evidence="7">
    <location>
        <begin position="151"/>
        <end position="174"/>
    </location>
</feature>
<dbReference type="PROSITE" id="PS00216">
    <property type="entry name" value="SUGAR_TRANSPORT_1"/>
    <property type="match status" value="1"/>
</dbReference>
<dbReference type="Proteomes" id="UP000053405">
    <property type="component" value="Unassembled WGS sequence"/>
</dbReference>
<feature type="transmembrane region" description="Helical" evidence="7">
    <location>
        <begin position="479"/>
        <end position="501"/>
    </location>
</feature>
<gene>
    <name evidence="9" type="ORF">GOHSU_36_00060</name>
</gene>
<dbReference type="EMBL" id="BANT01000036">
    <property type="protein sequence ID" value="GAC58263.1"/>
    <property type="molecule type" value="Genomic_DNA"/>
</dbReference>
<feature type="transmembrane region" description="Helical" evidence="7">
    <location>
        <begin position="92"/>
        <end position="112"/>
    </location>
</feature>
<evidence type="ECO:0000256" key="6">
    <source>
        <dbReference type="ARBA" id="ARBA00023136"/>
    </source>
</evidence>
<keyword evidence="2" id="KW-0813">Transport</keyword>
<dbReference type="InterPro" id="IPR036259">
    <property type="entry name" value="MFS_trans_sf"/>
</dbReference>
<proteinExistence type="predicted"/>
<feature type="transmembrane region" description="Helical" evidence="7">
    <location>
        <begin position="321"/>
        <end position="339"/>
    </location>
</feature>
<dbReference type="InterPro" id="IPR005829">
    <property type="entry name" value="Sugar_transporter_CS"/>
</dbReference>
<dbReference type="PROSITE" id="PS50850">
    <property type="entry name" value="MFS"/>
    <property type="match status" value="1"/>
</dbReference>
<evidence type="ECO:0000256" key="5">
    <source>
        <dbReference type="ARBA" id="ARBA00022989"/>
    </source>
</evidence>
<dbReference type="InterPro" id="IPR020846">
    <property type="entry name" value="MFS_dom"/>
</dbReference>
<feature type="transmembrane region" description="Helical" evidence="7">
    <location>
        <begin position="285"/>
        <end position="309"/>
    </location>
</feature>
<evidence type="ECO:0000256" key="3">
    <source>
        <dbReference type="ARBA" id="ARBA00022475"/>
    </source>
</evidence>
<feature type="transmembrane region" description="Helical" evidence="7">
    <location>
        <begin position="180"/>
        <end position="201"/>
    </location>
</feature>
<sequence>MIGFYAPATSPDGTLREPMPAWRRWASLMVLSVALLTVVMDLTVLNVALPSISADLKPSATQQLWMVDAYSLILAGLLIPMSALADRWGRRLLLILGFTLFGLASLLVLWAGSSAAVIGLRALLGLGGAMIMPTTLSMLRVVFTDPRERTLALSVWAAVSAAGAAVGPIVAGLLLEHFSWHAAFLVNVPPMVIAVVAALYLLPESRVAASGSWDLPGTLLAVGGVATLVWSIKEFGKHYVADGLGNAPAWIGLTVAAIALTLFVLRCLRRPDPLLDVRLFRRPQLTAGVLAALFSMLAMGGGLLLLAQWLQLVEGFSPSQAGYRLLPFAAGAILTAIPARSLVDLMGARTVMGLALLLPAAGFALFYFAPEPLSYAWVAAAMLLQGAGAGALAIGSAMIMSGSPQEKAGNAAAIEETAYDLGNVFGVALLGTIAAVVFTSRIGTQFPGADASLAEAMEVAQQTGSPELAAAAAAGFTEAIAQVGLVGMILLALAAAAVYLLTPRGLDIDMQH</sequence>
<feature type="transmembrane region" description="Helical" evidence="7">
    <location>
        <begin position="69"/>
        <end position="85"/>
    </location>
</feature>
<comment type="subcellular location">
    <subcellularLocation>
        <location evidence="1">Cell membrane</location>
        <topology evidence="1">Multi-pass membrane protein</topology>
    </subcellularLocation>
</comment>
<evidence type="ECO:0000313" key="10">
    <source>
        <dbReference type="Proteomes" id="UP000053405"/>
    </source>
</evidence>
<evidence type="ECO:0000256" key="1">
    <source>
        <dbReference type="ARBA" id="ARBA00004651"/>
    </source>
</evidence>
<evidence type="ECO:0000256" key="7">
    <source>
        <dbReference type="SAM" id="Phobius"/>
    </source>
</evidence>
<dbReference type="Gene3D" id="1.20.1250.20">
    <property type="entry name" value="MFS general substrate transporter like domains"/>
    <property type="match status" value="2"/>
</dbReference>
<evidence type="ECO:0000256" key="2">
    <source>
        <dbReference type="ARBA" id="ARBA00022448"/>
    </source>
</evidence>
<dbReference type="eggNOG" id="COG0477">
    <property type="taxonomic scope" value="Bacteria"/>
</dbReference>
<keyword evidence="10" id="KW-1185">Reference proteome</keyword>
<dbReference type="InterPro" id="IPR011701">
    <property type="entry name" value="MFS"/>
</dbReference>
<dbReference type="GO" id="GO:0022857">
    <property type="term" value="F:transmembrane transporter activity"/>
    <property type="evidence" value="ECO:0007669"/>
    <property type="project" value="InterPro"/>
</dbReference>
<comment type="caution">
    <text evidence="9">The sequence shown here is derived from an EMBL/GenBank/DDBJ whole genome shotgun (WGS) entry which is preliminary data.</text>
</comment>
<feature type="transmembrane region" description="Helical" evidence="7">
    <location>
        <begin position="351"/>
        <end position="369"/>
    </location>
</feature>
<dbReference type="PANTHER" id="PTHR42718">
    <property type="entry name" value="MAJOR FACILITATOR SUPERFAMILY MULTIDRUG TRANSPORTER MFSC"/>
    <property type="match status" value="1"/>
</dbReference>
<feature type="transmembrane region" description="Helical" evidence="7">
    <location>
        <begin position="421"/>
        <end position="443"/>
    </location>
</feature>
<dbReference type="PANTHER" id="PTHR42718:SF47">
    <property type="entry name" value="METHYL VIOLOGEN RESISTANCE PROTEIN SMVA"/>
    <property type="match status" value="1"/>
</dbReference>
<dbReference type="GO" id="GO:0005886">
    <property type="term" value="C:plasma membrane"/>
    <property type="evidence" value="ECO:0007669"/>
    <property type="project" value="UniProtKB-SubCell"/>
</dbReference>
<evidence type="ECO:0000313" key="9">
    <source>
        <dbReference type="EMBL" id="GAC58263.1"/>
    </source>
</evidence>
<feature type="transmembrane region" description="Helical" evidence="7">
    <location>
        <begin position="375"/>
        <end position="400"/>
    </location>
</feature>
<keyword evidence="3" id="KW-1003">Cell membrane</keyword>
<dbReference type="RefSeq" id="WP_005942116.1">
    <property type="nucleotide sequence ID" value="NZ_ATVK01000057.1"/>
</dbReference>
<reference evidence="9 10" key="1">
    <citation type="submission" date="2012-12" db="EMBL/GenBank/DDBJ databases">
        <title>Whole genome shotgun sequence of Gordonia hirsuta NBRC 16056.</title>
        <authorList>
            <person name="Isaki-Nakamura S."/>
            <person name="Hosoyama A."/>
            <person name="Tsuchikane K."/>
            <person name="Katsumata H."/>
            <person name="Baba S."/>
            <person name="Yamazaki S."/>
            <person name="Fujita N."/>
        </authorList>
    </citation>
    <scope>NUCLEOTIDE SEQUENCE [LARGE SCALE GENOMIC DNA]</scope>
    <source>
        <strain evidence="9 10">NBRC 16056</strain>
    </source>
</reference>
<feature type="transmembrane region" description="Helical" evidence="7">
    <location>
        <begin position="25"/>
        <end position="49"/>
    </location>
</feature>
<protein>
    <submittedName>
        <fullName evidence="9">Putative drug resistance transporter</fullName>
    </submittedName>
</protein>
<feature type="transmembrane region" description="Helical" evidence="7">
    <location>
        <begin position="213"/>
        <end position="232"/>
    </location>
</feature>
<accession>L7LDY6</accession>
<keyword evidence="4 7" id="KW-0812">Transmembrane</keyword>
<organism evidence="9 10">
    <name type="scientific">Gordonia hirsuta DSM 44140 = NBRC 16056</name>
    <dbReference type="NCBI Taxonomy" id="1121927"/>
    <lineage>
        <taxon>Bacteria</taxon>
        <taxon>Bacillati</taxon>
        <taxon>Actinomycetota</taxon>
        <taxon>Actinomycetes</taxon>
        <taxon>Mycobacteriales</taxon>
        <taxon>Gordoniaceae</taxon>
        <taxon>Gordonia</taxon>
    </lineage>
</organism>